<gene>
    <name evidence="2" type="ORF">GCM10010260_72920</name>
</gene>
<reference evidence="2" key="1">
    <citation type="journal article" date="2014" name="Int. J. Syst. Evol. Microbiol.">
        <title>Complete genome sequence of Corynebacterium casei LMG S-19264T (=DSM 44701T), isolated from a smear-ripened cheese.</title>
        <authorList>
            <consortium name="US DOE Joint Genome Institute (JGI-PGF)"/>
            <person name="Walter F."/>
            <person name="Albersmeier A."/>
            <person name="Kalinowski J."/>
            <person name="Ruckert C."/>
        </authorList>
    </citation>
    <scope>NUCLEOTIDE SEQUENCE</scope>
    <source>
        <strain evidence="2">JCM 4369</strain>
    </source>
</reference>
<name>A0A918IIH8_9ACTN</name>
<feature type="chain" id="PRO_5037916389" evidence="1">
    <location>
        <begin position="33"/>
        <end position="116"/>
    </location>
</feature>
<comment type="caution">
    <text evidence="2">The sequence shown here is derived from an EMBL/GenBank/DDBJ whole genome shotgun (WGS) entry which is preliminary data.</text>
</comment>
<sequence>MAWSTARRAAAAALTVTAAIAGGFATATPASASVVVTCPPYPIWSHGIELWGNGVTTCIAGTPDPTTYLDIEHVQHVTSGVNRARVAMLGLPDLYINPGQSIPVPDVTVLAVQILA</sequence>
<organism evidence="2 3">
    <name type="scientific">Streptomyces filipinensis</name>
    <dbReference type="NCBI Taxonomy" id="66887"/>
    <lineage>
        <taxon>Bacteria</taxon>
        <taxon>Bacillati</taxon>
        <taxon>Actinomycetota</taxon>
        <taxon>Actinomycetes</taxon>
        <taxon>Kitasatosporales</taxon>
        <taxon>Streptomycetaceae</taxon>
        <taxon>Streptomyces</taxon>
    </lineage>
</organism>
<dbReference type="EMBL" id="BMTD01000024">
    <property type="protein sequence ID" value="GGV22116.1"/>
    <property type="molecule type" value="Genomic_DNA"/>
</dbReference>
<keyword evidence="1" id="KW-0732">Signal</keyword>
<reference evidence="2" key="2">
    <citation type="submission" date="2020-09" db="EMBL/GenBank/DDBJ databases">
        <authorList>
            <person name="Sun Q."/>
            <person name="Ohkuma M."/>
        </authorList>
    </citation>
    <scope>NUCLEOTIDE SEQUENCE</scope>
    <source>
        <strain evidence="2">JCM 4369</strain>
    </source>
</reference>
<evidence type="ECO:0000313" key="3">
    <source>
        <dbReference type="Proteomes" id="UP000618795"/>
    </source>
</evidence>
<evidence type="ECO:0000256" key="1">
    <source>
        <dbReference type="SAM" id="SignalP"/>
    </source>
</evidence>
<protein>
    <submittedName>
        <fullName evidence="2">Uncharacterized protein</fullName>
    </submittedName>
</protein>
<accession>A0A918IIH8</accession>
<keyword evidence="3" id="KW-1185">Reference proteome</keyword>
<dbReference type="Proteomes" id="UP000618795">
    <property type="component" value="Unassembled WGS sequence"/>
</dbReference>
<proteinExistence type="predicted"/>
<feature type="signal peptide" evidence="1">
    <location>
        <begin position="1"/>
        <end position="32"/>
    </location>
</feature>
<evidence type="ECO:0000313" key="2">
    <source>
        <dbReference type="EMBL" id="GGV22116.1"/>
    </source>
</evidence>
<dbReference type="AlphaFoldDB" id="A0A918IIH8"/>